<evidence type="ECO:0000256" key="4">
    <source>
        <dbReference type="ARBA" id="ARBA00023004"/>
    </source>
</evidence>
<dbReference type="SUPFAM" id="SSF102114">
    <property type="entry name" value="Radical SAM enzymes"/>
    <property type="match status" value="1"/>
</dbReference>
<dbReference type="EMBL" id="MAYW01000017">
    <property type="protein sequence ID" value="ODS33896.1"/>
    <property type="molecule type" value="Genomic_DNA"/>
</dbReference>
<dbReference type="Gene3D" id="3.80.30.20">
    <property type="entry name" value="tm_1862 like domain"/>
    <property type="match status" value="1"/>
</dbReference>
<keyword evidence="3" id="KW-0479">Metal-binding</keyword>
<proteinExistence type="predicted"/>
<reference evidence="8 9" key="1">
    <citation type="submission" date="2016-07" db="EMBL/GenBank/DDBJ databases">
        <title>Draft genome of Scalindua rubra, obtained from a brine-seawater interface in the Red Sea, sheds light on salt adaptation in anammox bacteria.</title>
        <authorList>
            <person name="Speth D.R."/>
            <person name="Lagkouvardos I."/>
            <person name="Wang Y."/>
            <person name="Qian P.-Y."/>
            <person name="Dutilh B.E."/>
            <person name="Jetten M.S."/>
        </authorList>
    </citation>
    <scope>NUCLEOTIDE SEQUENCE [LARGE SCALE GENOMIC DNA]</scope>
    <source>
        <strain evidence="8">BSI-1</strain>
    </source>
</reference>
<dbReference type="InterPro" id="IPR006158">
    <property type="entry name" value="Cobalamin-bd"/>
</dbReference>
<organism evidence="8 9">
    <name type="scientific">Candidatus Scalindua rubra</name>
    <dbReference type="NCBI Taxonomy" id="1872076"/>
    <lineage>
        <taxon>Bacteria</taxon>
        <taxon>Pseudomonadati</taxon>
        <taxon>Planctomycetota</taxon>
        <taxon>Candidatus Brocadiia</taxon>
        <taxon>Candidatus Brocadiales</taxon>
        <taxon>Candidatus Scalinduaceae</taxon>
        <taxon>Candidatus Scalindua</taxon>
    </lineage>
</organism>
<sequence length="486" mass="55909">MNILFLNPPFIGRFSRTSRSPAVTKGGTLYYPIWLAYTVGVAEQAGHNVMFFDAPADGFNLDQIFDRMGDFVPDLAIVDTSTPSIYNDIRVTEKIKEKYPKAFSVLVGTHPSAMPEDTLNLSDSIDAIAVGEYDYTIRDLASALENNQPLDNVDGLVFKNSNKIFKNRNRDKIEDLDDIPFVSTVYKKHLNYRNYFFAAASYPMMMIITGRGCPFKCFFCVYPQVFHDRKYRIRSAENVVDEFEYISHNFPEVREIGIEDDCFTVNRNHVRRICELLIERNVKIKWYCNVRGDLDYNLLKLMKEAGCRLVTAGFESGSQNVLDNMHKGERIEQYYQFAKDAKRAGILVHGCIMVGNPGDTRETLAESYEFAKKISCDSMQFYPLYVYPGTEAFDWAKRNGYVKTDDFSQWLTEEGLHNCVLNTPELSSKDMVSLCDYYLKKYHLRPLYILSKLRQAIINPSEGYRTYKSAIVFFSKLFKGQLARSS</sequence>
<protein>
    <submittedName>
        <fullName evidence="8">Uncharacterized protein</fullName>
    </submittedName>
</protein>
<dbReference type="SFLD" id="SFLDG01082">
    <property type="entry name" value="B12-binding_domain_containing"/>
    <property type="match status" value="1"/>
</dbReference>
<comment type="cofactor">
    <cofactor evidence="1">
        <name>[4Fe-4S] cluster</name>
        <dbReference type="ChEBI" id="CHEBI:49883"/>
    </cofactor>
</comment>
<dbReference type="CDD" id="cd02068">
    <property type="entry name" value="radical_SAM_B12_BD"/>
    <property type="match status" value="1"/>
</dbReference>
<dbReference type="PANTHER" id="PTHR43409:SF16">
    <property type="entry name" value="SLR0320 PROTEIN"/>
    <property type="match status" value="1"/>
</dbReference>
<gene>
    <name evidence="8" type="ORF">SCARUB_00967</name>
</gene>
<dbReference type="InterPro" id="IPR007197">
    <property type="entry name" value="rSAM"/>
</dbReference>
<dbReference type="CDD" id="cd01335">
    <property type="entry name" value="Radical_SAM"/>
    <property type="match status" value="1"/>
</dbReference>
<evidence type="ECO:0000256" key="3">
    <source>
        <dbReference type="ARBA" id="ARBA00022723"/>
    </source>
</evidence>
<dbReference type="SFLD" id="SFLDG01123">
    <property type="entry name" value="methyltransferase_(Class_B)"/>
    <property type="match status" value="1"/>
</dbReference>
<dbReference type="AlphaFoldDB" id="A0A1E3XE38"/>
<evidence type="ECO:0000313" key="8">
    <source>
        <dbReference type="EMBL" id="ODS33896.1"/>
    </source>
</evidence>
<dbReference type="Proteomes" id="UP000094056">
    <property type="component" value="Unassembled WGS sequence"/>
</dbReference>
<dbReference type="GO" id="GO:0051539">
    <property type="term" value="F:4 iron, 4 sulfur cluster binding"/>
    <property type="evidence" value="ECO:0007669"/>
    <property type="project" value="UniProtKB-KW"/>
</dbReference>
<dbReference type="PANTHER" id="PTHR43409">
    <property type="entry name" value="ANAEROBIC MAGNESIUM-PROTOPORPHYRIN IX MONOMETHYL ESTER CYCLASE-RELATED"/>
    <property type="match status" value="1"/>
</dbReference>
<evidence type="ECO:0000256" key="2">
    <source>
        <dbReference type="ARBA" id="ARBA00022691"/>
    </source>
</evidence>
<evidence type="ECO:0000259" key="7">
    <source>
        <dbReference type="PROSITE" id="PS51918"/>
    </source>
</evidence>
<keyword evidence="4" id="KW-0408">Iron</keyword>
<dbReference type="Pfam" id="PF04055">
    <property type="entry name" value="Radical_SAM"/>
    <property type="match status" value="1"/>
</dbReference>
<dbReference type="InterPro" id="IPR023404">
    <property type="entry name" value="rSAM_horseshoe"/>
</dbReference>
<evidence type="ECO:0000259" key="6">
    <source>
        <dbReference type="PROSITE" id="PS51332"/>
    </source>
</evidence>
<dbReference type="GO" id="GO:0031419">
    <property type="term" value="F:cobalamin binding"/>
    <property type="evidence" value="ECO:0007669"/>
    <property type="project" value="InterPro"/>
</dbReference>
<comment type="caution">
    <text evidence="8">The sequence shown here is derived from an EMBL/GenBank/DDBJ whole genome shotgun (WGS) entry which is preliminary data.</text>
</comment>
<evidence type="ECO:0000313" key="9">
    <source>
        <dbReference type="Proteomes" id="UP000094056"/>
    </source>
</evidence>
<feature type="domain" description="Radical SAM core" evidence="7">
    <location>
        <begin position="199"/>
        <end position="414"/>
    </location>
</feature>
<evidence type="ECO:0000256" key="1">
    <source>
        <dbReference type="ARBA" id="ARBA00001966"/>
    </source>
</evidence>
<dbReference type="GO" id="GO:0046872">
    <property type="term" value="F:metal ion binding"/>
    <property type="evidence" value="ECO:0007669"/>
    <property type="project" value="UniProtKB-KW"/>
</dbReference>
<dbReference type="PROSITE" id="PS51918">
    <property type="entry name" value="RADICAL_SAM"/>
    <property type="match status" value="1"/>
</dbReference>
<dbReference type="InterPro" id="IPR006638">
    <property type="entry name" value="Elp3/MiaA/NifB-like_rSAM"/>
</dbReference>
<name>A0A1E3XE38_9BACT</name>
<dbReference type="Pfam" id="PF02310">
    <property type="entry name" value="B12-binding"/>
    <property type="match status" value="1"/>
</dbReference>
<dbReference type="PROSITE" id="PS51332">
    <property type="entry name" value="B12_BINDING"/>
    <property type="match status" value="1"/>
</dbReference>
<keyword evidence="5" id="KW-0411">Iron-sulfur</keyword>
<dbReference type="SFLD" id="SFLDS00029">
    <property type="entry name" value="Radical_SAM"/>
    <property type="match status" value="1"/>
</dbReference>
<dbReference type="GO" id="GO:0003824">
    <property type="term" value="F:catalytic activity"/>
    <property type="evidence" value="ECO:0007669"/>
    <property type="project" value="InterPro"/>
</dbReference>
<dbReference type="Gene3D" id="3.40.50.280">
    <property type="entry name" value="Cobalamin-binding domain"/>
    <property type="match status" value="1"/>
</dbReference>
<dbReference type="InterPro" id="IPR051198">
    <property type="entry name" value="BchE-like"/>
</dbReference>
<accession>A0A1E3XE38</accession>
<feature type="domain" description="B12-binding" evidence="6">
    <location>
        <begin position="17"/>
        <end position="151"/>
    </location>
</feature>
<dbReference type="InterPro" id="IPR034466">
    <property type="entry name" value="Methyltransferase_Class_B"/>
</dbReference>
<evidence type="ECO:0000256" key="5">
    <source>
        <dbReference type="ARBA" id="ARBA00023014"/>
    </source>
</evidence>
<dbReference type="InterPro" id="IPR058240">
    <property type="entry name" value="rSAM_sf"/>
</dbReference>
<keyword evidence="2" id="KW-0949">S-adenosyl-L-methionine</keyword>
<dbReference type="SMART" id="SM00729">
    <property type="entry name" value="Elp3"/>
    <property type="match status" value="1"/>
</dbReference>
<dbReference type="GO" id="GO:0005829">
    <property type="term" value="C:cytosol"/>
    <property type="evidence" value="ECO:0007669"/>
    <property type="project" value="TreeGrafter"/>
</dbReference>